<keyword evidence="4" id="KW-0496">Mitochondrion</keyword>
<evidence type="ECO:0000256" key="5">
    <source>
        <dbReference type="ARBA" id="ARBA00023136"/>
    </source>
</evidence>
<dbReference type="AlphaFoldDB" id="A0A286UT48"/>
<dbReference type="FunCoup" id="A0A286UT48">
    <property type="interactions" value="283"/>
</dbReference>
<keyword evidence="3" id="KW-0378">Hydrolase</keyword>
<comment type="subcellular location">
    <subcellularLocation>
        <location evidence="1">Mitochondrion inner membrane</location>
    </subcellularLocation>
</comment>
<evidence type="ECO:0000259" key="8">
    <source>
        <dbReference type="Pfam" id="PF10502"/>
    </source>
</evidence>
<dbReference type="GO" id="GO:0006465">
    <property type="term" value="P:signal peptide processing"/>
    <property type="evidence" value="ECO:0007669"/>
    <property type="project" value="InterPro"/>
</dbReference>
<evidence type="ECO:0000256" key="6">
    <source>
        <dbReference type="ARBA" id="ARBA00038445"/>
    </source>
</evidence>
<comment type="similarity">
    <text evidence="6">Belongs to the peptidase S26 family. IMP1 subfamily.</text>
</comment>
<dbReference type="InterPro" id="IPR052064">
    <property type="entry name" value="Mito_IMP1_subunit"/>
</dbReference>
<evidence type="ECO:0000256" key="4">
    <source>
        <dbReference type="ARBA" id="ARBA00023128"/>
    </source>
</evidence>
<sequence>MWTAVKRYGLSPAFKFLKFYCTFQVFTEYIGGPRQVGGPSMLPTFSASTEWIVEDAISVKLLNRPISRGDLIILSSPREPKQEICKRVLGLPGDTICVDPTGESSPDIPTTEHCIVPPGHIWIIGDNASNSRDSRLYGPVPIGLVKSRVVLRFYPWNKFTIFRNPTTVLGEI</sequence>
<feature type="active site" evidence="7">
    <location>
        <position position="40"/>
    </location>
</feature>
<dbReference type="InterPro" id="IPR000223">
    <property type="entry name" value="Pept_S26A_signal_pept_1"/>
</dbReference>
<dbReference type="InParanoid" id="A0A286UT48"/>
<evidence type="ECO:0000256" key="2">
    <source>
        <dbReference type="ARBA" id="ARBA00022792"/>
    </source>
</evidence>
<dbReference type="Proteomes" id="UP000217199">
    <property type="component" value="Unassembled WGS sequence"/>
</dbReference>
<dbReference type="Gene3D" id="2.10.109.10">
    <property type="entry name" value="Umud Fragment, subunit A"/>
    <property type="match status" value="1"/>
</dbReference>
<dbReference type="PROSITE" id="PS00761">
    <property type="entry name" value="SPASE_I_3"/>
    <property type="match status" value="1"/>
</dbReference>
<evidence type="ECO:0000256" key="1">
    <source>
        <dbReference type="ARBA" id="ARBA00004273"/>
    </source>
</evidence>
<keyword evidence="10" id="KW-1185">Reference proteome</keyword>
<dbReference type="EMBL" id="NBII01000002">
    <property type="protein sequence ID" value="PAV22751.1"/>
    <property type="molecule type" value="Genomic_DNA"/>
</dbReference>
<name>A0A286UT48_9AGAM</name>
<keyword evidence="2" id="KW-0999">Mitochondrion inner membrane</keyword>
<dbReference type="GO" id="GO:0042720">
    <property type="term" value="C:mitochondrial inner membrane peptidase complex"/>
    <property type="evidence" value="ECO:0007669"/>
    <property type="project" value="TreeGrafter"/>
</dbReference>
<dbReference type="InterPro" id="IPR019757">
    <property type="entry name" value="Pept_S26A_signal_pept_1_Lys-AS"/>
</dbReference>
<gene>
    <name evidence="9" type="ORF">PNOK_0270800</name>
</gene>
<feature type="domain" description="Peptidase S26" evidence="8">
    <location>
        <begin position="107"/>
        <end position="154"/>
    </location>
</feature>
<dbReference type="GO" id="GO:0006627">
    <property type="term" value="P:protein processing involved in protein targeting to mitochondrion"/>
    <property type="evidence" value="ECO:0007669"/>
    <property type="project" value="TreeGrafter"/>
</dbReference>
<dbReference type="PANTHER" id="PTHR12383:SF16">
    <property type="entry name" value="MITOCHONDRIAL INNER MEMBRANE PROTEASE SUBUNIT 1"/>
    <property type="match status" value="1"/>
</dbReference>
<dbReference type="OrthoDB" id="308440at2759"/>
<dbReference type="InterPro" id="IPR019758">
    <property type="entry name" value="Pept_S26A_signal_pept_1_CS"/>
</dbReference>
<dbReference type="InterPro" id="IPR019533">
    <property type="entry name" value="Peptidase_S26"/>
</dbReference>
<keyword evidence="5" id="KW-0472">Membrane</keyword>
<evidence type="ECO:0000256" key="7">
    <source>
        <dbReference type="PIRSR" id="PIRSR600223-1"/>
    </source>
</evidence>
<dbReference type="SUPFAM" id="SSF51306">
    <property type="entry name" value="LexA/Signal peptidase"/>
    <property type="match status" value="1"/>
</dbReference>
<evidence type="ECO:0000256" key="3">
    <source>
        <dbReference type="ARBA" id="ARBA00022801"/>
    </source>
</evidence>
<comment type="caution">
    <text evidence="9">The sequence shown here is derived from an EMBL/GenBank/DDBJ whole genome shotgun (WGS) entry which is preliminary data.</text>
</comment>
<dbReference type="PANTHER" id="PTHR12383">
    <property type="entry name" value="PROTEASE FAMILY S26 MITOCHONDRIAL INNER MEMBRANE PROTEASE-RELATED"/>
    <property type="match status" value="1"/>
</dbReference>
<dbReference type="Pfam" id="PF10502">
    <property type="entry name" value="Peptidase_S26"/>
    <property type="match status" value="2"/>
</dbReference>
<evidence type="ECO:0000313" key="10">
    <source>
        <dbReference type="Proteomes" id="UP000217199"/>
    </source>
</evidence>
<dbReference type="GO" id="GO:0004252">
    <property type="term" value="F:serine-type endopeptidase activity"/>
    <property type="evidence" value="ECO:0007669"/>
    <property type="project" value="InterPro"/>
</dbReference>
<reference evidence="9 10" key="1">
    <citation type="journal article" date="2017" name="Mol. Ecol.">
        <title>Comparative and population genomic landscape of Phellinus noxius: A hypervariable fungus causing root rot in trees.</title>
        <authorList>
            <person name="Chung C.L."/>
            <person name="Lee T.J."/>
            <person name="Akiba M."/>
            <person name="Lee H.H."/>
            <person name="Kuo T.H."/>
            <person name="Liu D."/>
            <person name="Ke H.M."/>
            <person name="Yokoi T."/>
            <person name="Roa M.B."/>
            <person name="Lu M.J."/>
            <person name="Chang Y.Y."/>
            <person name="Ann P.J."/>
            <person name="Tsai J.N."/>
            <person name="Chen C.Y."/>
            <person name="Tzean S.S."/>
            <person name="Ota Y."/>
            <person name="Hattori T."/>
            <person name="Sahashi N."/>
            <person name="Liou R.F."/>
            <person name="Kikuchi T."/>
            <person name="Tsai I.J."/>
        </authorList>
    </citation>
    <scope>NUCLEOTIDE SEQUENCE [LARGE SCALE GENOMIC DNA]</scope>
    <source>
        <strain evidence="9 10">FFPRI411160</strain>
    </source>
</reference>
<proteinExistence type="inferred from homology"/>
<feature type="domain" description="Peptidase S26" evidence="8">
    <location>
        <begin position="25"/>
        <end position="99"/>
    </location>
</feature>
<dbReference type="InterPro" id="IPR036286">
    <property type="entry name" value="LexA/Signal_pep-like_sf"/>
</dbReference>
<dbReference type="CDD" id="cd06530">
    <property type="entry name" value="S26_SPase_I"/>
    <property type="match status" value="1"/>
</dbReference>
<organism evidence="9 10">
    <name type="scientific">Pyrrhoderma noxium</name>
    <dbReference type="NCBI Taxonomy" id="2282107"/>
    <lineage>
        <taxon>Eukaryota</taxon>
        <taxon>Fungi</taxon>
        <taxon>Dikarya</taxon>
        <taxon>Basidiomycota</taxon>
        <taxon>Agaricomycotina</taxon>
        <taxon>Agaricomycetes</taxon>
        <taxon>Hymenochaetales</taxon>
        <taxon>Hymenochaetaceae</taxon>
        <taxon>Pyrrhoderma</taxon>
    </lineage>
</organism>
<evidence type="ECO:0000313" key="9">
    <source>
        <dbReference type="EMBL" id="PAV22751.1"/>
    </source>
</evidence>
<dbReference type="PROSITE" id="PS00760">
    <property type="entry name" value="SPASE_I_2"/>
    <property type="match status" value="1"/>
</dbReference>
<accession>A0A286UT48</accession>
<dbReference type="PRINTS" id="PR00727">
    <property type="entry name" value="LEADERPTASE"/>
</dbReference>
<dbReference type="STRING" id="2282107.A0A286UT48"/>
<protein>
    <submittedName>
        <fullName evidence="9">Signal peptidase</fullName>
    </submittedName>
</protein>
<feature type="active site" evidence="7">
    <location>
        <position position="86"/>
    </location>
</feature>